<comment type="caution">
    <text evidence="1">The sequence shown here is derived from an EMBL/GenBank/DDBJ whole genome shotgun (WGS) entry which is preliminary data.</text>
</comment>
<gene>
    <name evidence="1" type="ORF">Q9L58_004047</name>
</gene>
<protein>
    <submittedName>
        <fullName evidence="1">Uncharacterized protein</fullName>
    </submittedName>
</protein>
<evidence type="ECO:0000313" key="1">
    <source>
        <dbReference type="EMBL" id="KAL0636944.1"/>
    </source>
</evidence>
<evidence type="ECO:0000313" key="2">
    <source>
        <dbReference type="Proteomes" id="UP001447188"/>
    </source>
</evidence>
<dbReference type="PANTHER" id="PTHR35043">
    <property type="entry name" value="TRANSCRIPTION FACTOR DOMAIN-CONTAINING PROTEIN"/>
    <property type="match status" value="1"/>
</dbReference>
<organism evidence="1 2">
    <name type="scientific">Discina gigas</name>
    <dbReference type="NCBI Taxonomy" id="1032678"/>
    <lineage>
        <taxon>Eukaryota</taxon>
        <taxon>Fungi</taxon>
        <taxon>Dikarya</taxon>
        <taxon>Ascomycota</taxon>
        <taxon>Pezizomycotina</taxon>
        <taxon>Pezizomycetes</taxon>
        <taxon>Pezizales</taxon>
        <taxon>Discinaceae</taxon>
        <taxon>Discina</taxon>
    </lineage>
</organism>
<dbReference type="Proteomes" id="UP001447188">
    <property type="component" value="Unassembled WGS sequence"/>
</dbReference>
<proteinExistence type="predicted"/>
<reference evidence="1 2" key="1">
    <citation type="submission" date="2024-02" db="EMBL/GenBank/DDBJ databases">
        <title>Discinaceae phylogenomics.</title>
        <authorList>
            <person name="Dirks A.C."/>
            <person name="James T.Y."/>
        </authorList>
    </citation>
    <scope>NUCLEOTIDE SEQUENCE [LARGE SCALE GENOMIC DNA]</scope>
    <source>
        <strain evidence="1 2">ACD0624</strain>
    </source>
</reference>
<dbReference type="PANTHER" id="PTHR35043:SF7">
    <property type="entry name" value="TRANSCRIPTION FACTOR DOMAIN-CONTAINING PROTEIN"/>
    <property type="match status" value="1"/>
</dbReference>
<keyword evidence="2" id="KW-1185">Reference proteome</keyword>
<accession>A0ABR3GM06</accession>
<sequence length="209" mass="22970">MVAHSIRERHEAKRIHVEWCKLTGVQAGSKDDIGMEGAFFVTMRGCTVGGISAGYSASLTPAGFLALTGSNVLPKNVLRREIINDKGKVSSLAKLLVCLQVLWMVVQCGSHLVVSLPVTLLEYHVVIQVGYTTAIYHFWWMKPKDVNEPIEVVQLCDIPEKDLSTYVTMQSQSKRCIPDQIVITAFNGQTDALLSTLLGIPSSTFHLLA</sequence>
<name>A0ABR3GM06_9PEZI</name>
<dbReference type="EMBL" id="JBBBZM010000041">
    <property type="protein sequence ID" value="KAL0636944.1"/>
    <property type="molecule type" value="Genomic_DNA"/>
</dbReference>